<dbReference type="EMBL" id="JACBZI010000001">
    <property type="protein sequence ID" value="NYI08894.1"/>
    <property type="molecule type" value="Genomic_DNA"/>
</dbReference>
<keyword evidence="3" id="KW-1133">Transmembrane helix</keyword>
<evidence type="ECO:0000256" key="3">
    <source>
        <dbReference type="SAM" id="Phobius"/>
    </source>
</evidence>
<dbReference type="InterPro" id="IPR004474">
    <property type="entry name" value="LytR_CpsA_psr"/>
</dbReference>
<dbReference type="PANTHER" id="PTHR33392:SF6">
    <property type="entry name" value="POLYISOPRENYL-TEICHOIC ACID--PEPTIDOGLYCAN TEICHOIC ACID TRANSFERASE TAGU"/>
    <property type="match status" value="1"/>
</dbReference>
<evidence type="ECO:0000313" key="5">
    <source>
        <dbReference type="EMBL" id="NYI08894.1"/>
    </source>
</evidence>
<dbReference type="RefSeq" id="WP_343045477.1">
    <property type="nucleotide sequence ID" value="NZ_BAAAPP010000002.1"/>
</dbReference>
<feature type="domain" description="Cell envelope-related transcriptional attenuator" evidence="4">
    <location>
        <begin position="116"/>
        <end position="271"/>
    </location>
</feature>
<reference evidence="5 6" key="1">
    <citation type="submission" date="2020-07" db="EMBL/GenBank/DDBJ databases">
        <title>Sequencing the genomes of 1000 actinobacteria strains.</title>
        <authorList>
            <person name="Klenk H.-P."/>
        </authorList>
    </citation>
    <scope>NUCLEOTIDE SEQUENCE [LARGE SCALE GENOMIC DNA]</scope>
    <source>
        <strain evidence="5 6">DSM 18248</strain>
    </source>
</reference>
<evidence type="ECO:0000313" key="6">
    <source>
        <dbReference type="Proteomes" id="UP000537326"/>
    </source>
</evidence>
<sequence>MSTPHPSPSGEVATPEPRVTRRGKRRAKRRRTHTVAKVLISTLVVLGLVTGLSVTYLYRHLNGNLTVMDIDDQLVGDRPDKVEVTGPQEPLNVLVMGSDTREGANNIDGLTGGGERSDTTLLLHFSADRERAYGVSIPRDSMVDRPECRTEDGTTTPAASYQMWNVAYQLAGPACTIQQFEALTGIRLDHFVVVDFTGFQDMVDAVGGVEVCIPEDIDDRAHGMYLEAGTRKLEGIQALNYVRQRYALSGGSDIGRMKRQQAFIASMVNTVVSSNTLARPDRLLGFLEAATESLTLDEDLGNLWQLAKLGYEFRGIGLDNVQFITIPNKVDPNDPNRLVWKRQADVVWNRLKNDEPLTKRLQTDVISAARVPGTSSDEPSESPDETASQGSGSGGSDGSGGNAPTASDEALAAAGLCT</sequence>
<dbReference type="NCBIfam" id="TIGR00350">
    <property type="entry name" value="lytR_cpsA_psr"/>
    <property type="match status" value="1"/>
</dbReference>
<keyword evidence="6" id="KW-1185">Reference proteome</keyword>
<keyword evidence="3" id="KW-0812">Transmembrane</keyword>
<evidence type="ECO:0000256" key="2">
    <source>
        <dbReference type="SAM" id="MobiDB-lite"/>
    </source>
</evidence>
<feature type="region of interest" description="Disordered" evidence="2">
    <location>
        <begin position="364"/>
        <end position="418"/>
    </location>
</feature>
<dbReference type="Gene3D" id="3.40.630.190">
    <property type="entry name" value="LCP protein"/>
    <property type="match status" value="1"/>
</dbReference>
<feature type="compositionally biased region" description="Gly residues" evidence="2">
    <location>
        <begin position="391"/>
        <end position="401"/>
    </location>
</feature>
<comment type="similarity">
    <text evidence="1">Belongs to the LytR/CpsA/Psr (LCP) family.</text>
</comment>
<gene>
    <name evidence="5" type="ORF">BKA05_000409</name>
</gene>
<dbReference type="Pfam" id="PF03816">
    <property type="entry name" value="LytR_cpsA_psr"/>
    <property type="match status" value="1"/>
</dbReference>
<protein>
    <submittedName>
        <fullName evidence="5">LCP family protein required for cell wall assembly</fullName>
    </submittedName>
</protein>
<feature type="compositionally biased region" description="Basic residues" evidence="2">
    <location>
        <begin position="20"/>
        <end position="31"/>
    </location>
</feature>
<dbReference type="InterPro" id="IPR050922">
    <property type="entry name" value="LytR/CpsA/Psr_CW_biosynth"/>
</dbReference>
<dbReference type="AlphaFoldDB" id="A0A7Y9YBM5"/>
<feature type="region of interest" description="Disordered" evidence="2">
    <location>
        <begin position="1"/>
        <end position="31"/>
    </location>
</feature>
<dbReference type="Proteomes" id="UP000537326">
    <property type="component" value="Unassembled WGS sequence"/>
</dbReference>
<organism evidence="5 6">
    <name type="scientific">Nocardioides marinus</name>
    <dbReference type="NCBI Taxonomy" id="374514"/>
    <lineage>
        <taxon>Bacteria</taxon>
        <taxon>Bacillati</taxon>
        <taxon>Actinomycetota</taxon>
        <taxon>Actinomycetes</taxon>
        <taxon>Propionibacteriales</taxon>
        <taxon>Nocardioidaceae</taxon>
        <taxon>Nocardioides</taxon>
    </lineage>
</organism>
<feature type="transmembrane region" description="Helical" evidence="3">
    <location>
        <begin position="34"/>
        <end position="58"/>
    </location>
</feature>
<accession>A0A7Y9YBM5</accession>
<comment type="caution">
    <text evidence="5">The sequence shown here is derived from an EMBL/GenBank/DDBJ whole genome shotgun (WGS) entry which is preliminary data.</text>
</comment>
<evidence type="ECO:0000259" key="4">
    <source>
        <dbReference type="Pfam" id="PF03816"/>
    </source>
</evidence>
<name>A0A7Y9YBM5_9ACTN</name>
<dbReference type="PANTHER" id="PTHR33392">
    <property type="entry name" value="POLYISOPRENYL-TEICHOIC ACID--PEPTIDOGLYCAN TEICHOIC ACID TRANSFERASE TAGU"/>
    <property type="match status" value="1"/>
</dbReference>
<evidence type="ECO:0000256" key="1">
    <source>
        <dbReference type="ARBA" id="ARBA00006068"/>
    </source>
</evidence>
<keyword evidence="3" id="KW-0472">Membrane</keyword>
<proteinExistence type="inferred from homology"/>